<dbReference type="RefSeq" id="XP_052948566.1">
    <property type="nucleotide sequence ID" value="XM_053091715.1"/>
</dbReference>
<dbReference type="Proteomes" id="UP001164286">
    <property type="component" value="Unassembled WGS sequence"/>
</dbReference>
<keyword evidence="2" id="KW-1185">Reference proteome</keyword>
<comment type="caution">
    <text evidence="1">The sequence shown here is derived from an EMBL/GenBank/DDBJ whole genome shotgun (WGS) entry which is preliminary data.</text>
</comment>
<reference evidence="1" key="1">
    <citation type="journal article" date="2022" name="G3 (Bethesda)">
        <title>High quality genome of the basidiomycete yeast Dioszegia hungarica PDD-24b-2 isolated from cloud water.</title>
        <authorList>
            <person name="Jarrige D."/>
            <person name="Haridas S."/>
            <person name="Bleykasten-Grosshans C."/>
            <person name="Joly M."/>
            <person name="Nadalig T."/>
            <person name="Sancelme M."/>
            <person name="Vuilleumier S."/>
            <person name="Grigoriev I.V."/>
            <person name="Amato P."/>
            <person name="Bringel F."/>
        </authorList>
    </citation>
    <scope>NUCLEOTIDE SEQUENCE</scope>
    <source>
        <strain evidence="1">PDD-24b-2</strain>
    </source>
</reference>
<gene>
    <name evidence="1" type="ORF">MKK02DRAFT_41817</name>
</gene>
<protein>
    <submittedName>
        <fullName evidence="1">Uncharacterized protein</fullName>
    </submittedName>
</protein>
<name>A0AA38LYC6_9TREE</name>
<sequence length="358" mass="39766">MSSRSGGSRGVALEVDPTRGSTQLSAALTDYPVKTTVWEDGAKIEMDAHLDLYPEFLLDWEDFGPDAFDKFAARTAATPLVDGLSPSQLAQHLGGMERELSFPMRDIPLNRQTPLLSNFGSRESFNLPDTLLDTEIDLVRLCRSLQHWTYPVCVDRLLIDEGGHTVSRLDLGLDLSCSKAEQKQEMGRVRISEKNSTRSKIEFVPELWLDLSQGLTGCSSVDFDPAAYKALTEHRLAKGDVKSLRMRVGDIVPVTESIKFSEAFSQSDARQGGGRTVDMVKDGNAFTATRRVPLGWVYKATLAFGPPREGATIFKSSKDWTELDLVLKLRPVSRVSPSKYGDLLRQTRRGLRSLIENI</sequence>
<evidence type="ECO:0000313" key="2">
    <source>
        <dbReference type="Proteomes" id="UP001164286"/>
    </source>
</evidence>
<accession>A0AA38LYC6</accession>
<evidence type="ECO:0000313" key="1">
    <source>
        <dbReference type="EMBL" id="KAI9638789.1"/>
    </source>
</evidence>
<dbReference type="GeneID" id="77730920"/>
<dbReference type="EMBL" id="JAKWFO010000002">
    <property type="protein sequence ID" value="KAI9638789.1"/>
    <property type="molecule type" value="Genomic_DNA"/>
</dbReference>
<organism evidence="1 2">
    <name type="scientific">Dioszegia hungarica</name>
    <dbReference type="NCBI Taxonomy" id="4972"/>
    <lineage>
        <taxon>Eukaryota</taxon>
        <taxon>Fungi</taxon>
        <taxon>Dikarya</taxon>
        <taxon>Basidiomycota</taxon>
        <taxon>Agaricomycotina</taxon>
        <taxon>Tremellomycetes</taxon>
        <taxon>Tremellales</taxon>
        <taxon>Bulleribasidiaceae</taxon>
        <taxon>Dioszegia</taxon>
    </lineage>
</organism>
<dbReference type="AlphaFoldDB" id="A0AA38LYC6"/>
<proteinExistence type="predicted"/>